<dbReference type="Pfam" id="PF01849">
    <property type="entry name" value="NAC"/>
    <property type="match status" value="1"/>
</dbReference>
<reference evidence="3" key="1">
    <citation type="submission" date="2021-01" db="EMBL/GenBank/DDBJ databases">
        <authorList>
            <person name="Corre E."/>
            <person name="Pelletier E."/>
            <person name="Niang G."/>
            <person name="Scheremetjew M."/>
            <person name="Finn R."/>
            <person name="Kale V."/>
            <person name="Holt S."/>
            <person name="Cochrane G."/>
            <person name="Meng A."/>
            <person name="Brown T."/>
            <person name="Cohen L."/>
        </authorList>
    </citation>
    <scope>NUCLEOTIDE SEQUENCE</scope>
    <source>
        <strain evidence="3">CCMP3303</strain>
    </source>
</reference>
<dbReference type="InterPro" id="IPR038187">
    <property type="entry name" value="NAC_A/B_dom_sf"/>
</dbReference>
<dbReference type="FunFam" id="1.10.8.10:FF:000006">
    <property type="entry name" value="Putative nascent polypeptide-associated complex subunit alpha"/>
    <property type="match status" value="1"/>
</dbReference>
<feature type="compositionally biased region" description="Acidic residues" evidence="1">
    <location>
        <begin position="14"/>
        <end position="38"/>
    </location>
</feature>
<dbReference type="AlphaFoldDB" id="A0A6U4J594"/>
<proteinExistence type="predicted"/>
<evidence type="ECO:0000259" key="2">
    <source>
        <dbReference type="PROSITE" id="PS51151"/>
    </source>
</evidence>
<feature type="compositionally biased region" description="Basic and acidic residues" evidence="1">
    <location>
        <begin position="39"/>
        <end position="48"/>
    </location>
</feature>
<feature type="compositionally biased region" description="Basic and acidic residues" evidence="1">
    <location>
        <begin position="1"/>
        <end position="13"/>
    </location>
</feature>
<accession>A0A6U4J594</accession>
<sequence length="185" mass="19509">MADTEPKKVKTLDDSDDDDVPDLEEQEEGAAAEGAEESGEGKQLNRAEKKARKMMQRLGMRPVSGVARVTLKTAGKGGYFAIEGPDVFEKNGTYVIFGEARQGGGLQQQAAMQQAKAAAALQDDVEVPTVEDAGDDADEAVDDSGVEAKDIELVMSQASCSRAKAVAALKENDGDLVNAIMSLTT</sequence>
<organism evidence="3">
    <name type="scientific">Minutocellus polymorphus</name>
    <dbReference type="NCBI Taxonomy" id="265543"/>
    <lineage>
        <taxon>Eukaryota</taxon>
        <taxon>Sar</taxon>
        <taxon>Stramenopiles</taxon>
        <taxon>Ochrophyta</taxon>
        <taxon>Bacillariophyta</taxon>
        <taxon>Mediophyceae</taxon>
        <taxon>Cymatosirophycidae</taxon>
        <taxon>Cymatosirales</taxon>
        <taxon>Cymatosiraceae</taxon>
        <taxon>Minutocellus</taxon>
    </lineage>
</organism>
<dbReference type="EMBL" id="HBEJ01016530">
    <property type="protein sequence ID" value="CAD8377691.1"/>
    <property type="molecule type" value="Transcribed_RNA"/>
</dbReference>
<dbReference type="SMART" id="SM01407">
    <property type="entry name" value="NAC"/>
    <property type="match status" value="1"/>
</dbReference>
<name>A0A6U4J594_9STRA</name>
<dbReference type="CDD" id="cd22054">
    <property type="entry name" value="NAC_NACA"/>
    <property type="match status" value="1"/>
</dbReference>
<dbReference type="Pfam" id="PF19026">
    <property type="entry name" value="UBA_HYPK"/>
    <property type="match status" value="1"/>
</dbReference>
<dbReference type="GO" id="GO:0005854">
    <property type="term" value="C:nascent polypeptide-associated complex"/>
    <property type="evidence" value="ECO:0007669"/>
    <property type="project" value="InterPro"/>
</dbReference>
<feature type="region of interest" description="Disordered" evidence="1">
    <location>
        <begin position="1"/>
        <end position="54"/>
    </location>
</feature>
<evidence type="ECO:0000313" key="3">
    <source>
        <dbReference type="EMBL" id="CAD8377691.1"/>
    </source>
</evidence>
<dbReference type="CDD" id="cd14358">
    <property type="entry name" value="UBA_NAC_euk"/>
    <property type="match status" value="1"/>
</dbReference>
<dbReference type="Gene3D" id="1.10.8.10">
    <property type="entry name" value="DNA helicase RuvA subunit, C-terminal domain"/>
    <property type="match status" value="1"/>
</dbReference>
<dbReference type="InterPro" id="IPR044034">
    <property type="entry name" value="NAC-like_UBA"/>
</dbReference>
<protein>
    <recommendedName>
        <fullName evidence="2">NAC-A/B domain-containing protein</fullName>
    </recommendedName>
</protein>
<evidence type="ECO:0000256" key="1">
    <source>
        <dbReference type="SAM" id="MobiDB-lite"/>
    </source>
</evidence>
<dbReference type="PROSITE" id="PS51151">
    <property type="entry name" value="NAC_AB"/>
    <property type="match status" value="1"/>
</dbReference>
<feature type="domain" description="NAC-A/B" evidence="2">
    <location>
        <begin position="45"/>
        <end position="109"/>
    </location>
</feature>
<gene>
    <name evidence="3" type="ORF">MPOL1434_LOCUS9651</name>
</gene>
<dbReference type="PANTHER" id="PTHR21713">
    <property type="entry name" value="NASCENT POLYPEPTIDE ASSOCIATED COMPLEX ALPHA SUBUNIT-RELATED"/>
    <property type="match status" value="1"/>
</dbReference>
<dbReference type="PIRSF" id="PIRSF015901">
    <property type="entry name" value="NAC_alpha"/>
    <property type="match status" value="1"/>
</dbReference>
<dbReference type="Gene3D" id="2.20.70.30">
    <property type="entry name" value="Nascent polypeptide-associated complex domain"/>
    <property type="match status" value="1"/>
</dbReference>
<dbReference type="InterPro" id="IPR016641">
    <property type="entry name" value="EGD2/NACA0like"/>
</dbReference>
<dbReference type="InterPro" id="IPR002715">
    <property type="entry name" value="Nas_poly-pep-assoc_cplx_dom"/>
</dbReference>